<name>A0AAV1QYF5_9ROSI</name>
<accession>A0AAV1QYF5</accession>
<reference evidence="1 2" key="1">
    <citation type="submission" date="2024-01" db="EMBL/GenBank/DDBJ databases">
        <authorList>
            <person name="Waweru B."/>
        </authorList>
    </citation>
    <scope>NUCLEOTIDE SEQUENCE [LARGE SCALE GENOMIC DNA]</scope>
</reference>
<keyword evidence="2" id="KW-1185">Reference proteome</keyword>
<evidence type="ECO:0000313" key="1">
    <source>
        <dbReference type="EMBL" id="CAK7325582.1"/>
    </source>
</evidence>
<comment type="caution">
    <text evidence="1">The sequence shown here is derived from an EMBL/GenBank/DDBJ whole genome shotgun (WGS) entry which is preliminary data.</text>
</comment>
<dbReference type="AlphaFoldDB" id="A0AAV1QYF5"/>
<dbReference type="Proteomes" id="UP001314170">
    <property type="component" value="Unassembled WGS sequence"/>
</dbReference>
<sequence>MEQAPRKTNVKKDEASLEPVASSVCKRYACRRQMALDLLTGELRVLESAYAWLNNYCRTLRQKGSERTVCSLYKGTTNVAEMFKREILTHWLSYLRSGTEQHTENAKLKTAGYYQI</sequence>
<dbReference type="EMBL" id="CAWUPB010000850">
    <property type="protein sequence ID" value="CAK7325582.1"/>
    <property type="molecule type" value="Genomic_DNA"/>
</dbReference>
<evidence type="ECO:0000313" key="2">
    <source>
        <dbReference type="Proteomes" id="UP001314170"/>
    </source>
</evidence>
<evidence type="ECO:0008006" key="3">
    <source>
        <dbReference type="Google" id="ProtNLM"/>
    </source>
</evidence>
<protein>
    <recommendedName>
        <fullName evidence="3">Transposase</fullName>
    </recommendedName>
</protein>
<proteinExistence type="predicted"/>
<gene>
    <name evidence="1" type="ORF">DCAF_LOCUS3262</name>
</gene>
<organism evidence="1 2">
    <name type="scientific">Dovyalis caffra</name>
    <dbReference type="NCBI Taxonomy" id="77055"/>
    <lineage>
        <taxon>Eukaryota</taxon>
        <taxon>Viridiplantae</taxon>
        <taxon>Streptophyta</taxon>
        <taxon>Embryophyta</taxon>
        <taxon>Tracheophyta</taxon>
        <taxon>Spermatophyta</taxon>
        <taxon>Magnoliopsida</taxon>
        <taxon>eudicotyledons</taxon>
        <taxon>Gunneridae</taxon>
        <taxon>Pentapetalae</taxon>
        <taxon>rosids</taxon>
        <taxon>fabids</taxon>
        <taxon>Malpighiales</taxon>
        <taxon>Salicaceae</taxon>
        <taxon>Flacourtieae</taxon>
        <taxon>Dovyalis</taxon>
    </lineage>
</organism>